<evidence type="ECO:0000313" key="2">
    <source>
        <dbReference type="Proteomes" id="UP001372338"/>
    </source>
</evidence>
<dbReference type="Proteomes" id="UP001372338">
    <property type="component" value="Unassembled WGS sequence"/>
</dbReference>
<comment type="caution">
    <text evidence="1">The sequence shown here is derived from an EMBL/GenBank/DDBJ whole genome shotgun (WGS) entry which is preliminary data.</text>
</comment>
<proteinExistence type="predicted"/>
<evidence type="ECO:0000313" key="1">
    <source>
        <dbReference type="EMBL" id="KAK7281413.1"/>
    </source>
</evidence>
<name>A0AAN9FY54_CROPI</name>
<accession>A0AAN9FY54</accession>
<sequence length="122" mass="13451">MLGYRCQNQTTEKRTEGLQWRWSVEGGAVALGGGCGGELIRNKREGRKRRGGTNEIETDPRAVRRKLVLLLLRYAASAEELVADSHLLPTVAVGRIVGDQIREYVGSVVRPYVGVPVLETYG</sequence>
<dbReference type="EMBL" id="JAYWIO010000002">
    <property type="protein sequence ID" value="KAK7281413.1"/>
    <property type="molecule type" value="Genomic_DNA"/>
</dbReference>
<gene>
    <name evidence="1" type="ORF">RIF29_09386</name>
</gene>
<reference evidence="1 2" key="1">
    <citation type="submission" date="2024-01" db="EMBL/GenBank/DDBJ databases">
        <title>The genomes of 5 underutilized Papilionoideae crops provide insights into root nodulation and disease resistanc.</title>
        <authorList>
            <person name="Yuan L."/>
        </authorList>
    </citation>
    <scope>NUCLEOTIDE SEQUENCE [LARGE SCALE GENOMIC DNA]</scope>
    <source>
        <strain evidence="1">ZHUSHIDOU_FW_LH</strain>
        <tissue evidence="1">Leaf</tissue>
    </source>
</reference>
<organism evidence="1 2">
    <name type="scientific">Crotalaria pallida</name>
    <name type="common">Smooth rattlebox</name>
    <name type="synonym">Crotalaria striata</name>
    <dbReference type="NCBI Taxonomy" id="3830"/>
    <lineage>
        <taxon>Eukaryota</taxon>
        <taxon>Viridiplantae</taxon>
        <taxon>Streptophyta</taxon>
        <taxon>Embryophyta</taxon>
        <taxon>Tracheophyta</taxon>
        <taxon>Spermatophyta</taxon>
        <taxon>Magnoliopsida</taxon>
        <taxon>eudicotyledons</taxon>
        <taxon>Gunneridae</taxon>
        <taxon>Pentapetalae</taxon>
        <taxon>rosids</taxon>
        <taxon>fabids</taxon>
        <taxon>Fabales</taxon>
        <taxon>Fabaceae</taxon>
        <taxon>Papilionoideae</taxon>
        <taxon>50 kb inversion clade</taxon>
        <taxon>genistoids sensu lato</taxon>
        <taxon>core genistoids</taxon>
        <taxon>Crotalarieae</taxon>
        <taxon>Crotalaria</taxon>
    </lineage>
</organism>
<keyword evidence="2" id="KW-1185">Reference proteome</keyword>
<protein>
    <submittedName>
        <fullName evidence="1">Uncharacterized protein</fullName>
    </submittedName>
</protein>
<dbReference type="AlphaFoldDB" id="A0AAN9FY54"/>